<dbReference type="Proteomes" id="UP001219525">
    <property type="component" value="Unassembled WGS sequence"/>
</dbReference>
<evidence type="ECO:0000313" key="2">
    <source>
        <dbReference type="Proteomes" id="UP001219525"/>
    </source>
</evidence>
<sequence length="207" mass="22834">MIVAEPWNMFLGLECGRVVQVAVIEPLAARAAASWQFGQYTCKVSAQFMFITDACYVLEDMYCRYNWIIAHFGVRLKNCATVSLLWGGIEPSAGRKSVYEGSVMALGLELRKDIYMDVLMHLHEELLISASAAVSSYQMGSFGIGVKVKFMQRTCGATEKNVQPFDDALGGNRTPSGSKICFALVQNYGHDPGYHYPTKAVLVYSGC</sequence>
<name>A0AAD6UQF7_9AGAR</name>
<accession>A0AAD6UQF7</accession>
<comment type="caution">
    <text evidence="1">The sequence shown here is derived from an EMBL/GenBank/DDBJ whole genome shotgun (WGS) entry which is preliminary data.</text>
</comment>
<organism evidence="1 2">
    <name type="scientific">Mycena pura</name>
    <dbReference type="NCBI Taxonomy" id="153505"/>
    <lineage>
        <taxon>Eukaryota</taxon>
        <taxon>Fungi</taxon>
        <taxon>Dikarya</taxon>
        <taxon>Basidiomycota</taxon>
        <taxon>Agaricomycotina</taxon>
        <taxon>Agaricomycetes</taxon>
        <taxon>Agaricomycetidae</taxon>
        <taxon>Agaricales</taxon>
        <taxon>Marasmiineae</taxon>
        <taxon>Mycenaceae</taxon>
        <taxon>Mycena</taxon>
    </lineage>
</organism>
<keyword evidence="2" id="KW-1185">Reference proteome</keyword>
<gene>
    <name evidence="1" type="ORF">GGX14DRAFT_406305</name>
</gene>
<proteinExistence type="predicted"/>
<protein>
    <submittedName>
        <fullName evidence="1">Uncharacterized protein</fullName>
    </submittedName>
</protein>
<dbReference type="AlphaFoldDB" id="A0AAD6UQF7"/>
<dbReference type="EMBL" id="JARJCW010000119">
    <property type="protein sequence ID" value="KAJ7192504.1"/>
    <property type="molecule type" value="Genomic_DNA"/>
</dbReference>
<reference evidence="1" key="1">
    <citation type="submission" date="2023-03" db="EMBL/GenBank/DDBJ databases">
        <title>Massive genome expansion in bonnet fungi (Mycena s.s.) driven by repeated elements and novel gene families across ecological guilds.</title>
        <authorList>
            <consortium name="Lawrence Berkeley National Laboratory"/>
            <person name="Harder C.B."/>
            <person name="Miyauchi S."/>
            <person name="Viragh M."/>
            <person name="Kuo A."/>
            <person name="Thoen E."/>
            <person name="Andreopoulos B."/>
            <person name="Lu D."/>
            <person name="Skrede I."/>
            <person name="Drula E."/>
            <person name="Henrissat B."/>
            <person name="Morin E."/>
            <person name="Kohler A."/>
            <person name="Barry K."/>
            <person name="LaButti K."/>
            <person name="Morin E."/>
            <person name="Salamov A."/>
            <person name="Lipzen A."/>
            <person name="Mereny Z."/>
            <person name="Hegedus B."/>
            <person name="Baldrian P."/>
            <person name="Stursova M."/>
            <person name="Weitz H."/>
            <person name="Taylor A."/>
            <person name="Grigoriev I.V."/>
            <person name="Nagy L.G."/>
            <person name="Martin F."/>
            <person name="Kauserud H."/>
        </authorList>
    </citation>
    <scope>NUCLEOTIDE SEQUENCE</scope>
    <source>
        <strain evidence="1">9144</strain>
    </source>
</reference>
<evidence type="ECO:0000313" key="1">
    <source>
        <dbReference type="EMBL" id="KAJ7192504.1"/>
    </source>
</evidence>